<dbReference type="Proteomes" id="UP000054321">
    <property type="component" value="Unassembled WGS sequence"/>
</dbReference>
<dbReference type="HOGENOM" id="CLU_125178_0_0_1"/>
<gene>
    <name evidence="8" type="ORF">OIDMADRAFT_145740</name>
</gene>
<comment type="similarity">
    <text evidence="1">Belongs to the nuclease type I family.</text>
</comment>
<sequence length="121" mass="13143">MAYIWPTDVTPTNLRSGGEAAQSVRFLATLRKFGDYQSQASSWLASIDLSDIQTTSTDWATDFNAYVCITVMPNGASALKDEDLFTTYYKTCVPAVELQFAKAGCKLAVWLNLIATGSTGP</sequence>
<dbReference type="InterPro" id="IPR008947">
    <property type="entry name" value="PLipase_C/P1_nuclease_dom_sf"/>
</dbReference>
<evidence type="ECO:0000256" key="1">
    <source>
        <dbReference type="ARBA" id="ARBA00009547"/>
    </source>
</evidence>
<reference evidence="8 9" key="1">
    <citation type="submission" date="2014-04" db="EMBL/GenBank/DDBJ databases">
        <authorList>
            <consortium name="DOE Joint Genome Institute"/>
            <person name="Kuo A."/>
            <person name="Martino E."/>
            <person name="Perotto S."/>
            <person name="Kohler A."/>
            <person name="Nagy L.G."/>
            <person name="Floudas D."/>
            <person name="Copeland A."/>
            <person name="Barry K.W."/>
            <person name="Cichocki N."/>
            <person name="Veneault-Fourrey C."/>
            <person name="LaButti K."/>
            <person name="Lindquist E.A."/>
            <person name="Lipzen A."/>
            <person name="Lundell T."/>
            <person name="Morin E."/>
            <person name="Murat C."/>
            <person name="Sun H."/>
            <person name="Tunlid A."/>
            <person name="Henrissat B."/>
            <person name="Grigoriev I.V."/>
            <person name="Hibbett D.S."/>
            <person name="Martin F."/>
            <person name="Nordberg H.P."/>
            <person name="Cantor M.N."/>
            <person name="Hua S.X."/>
        </authorList>
    </citation>
    <scope>NUCLEOTIDE SEQUENCE [LARGE SCALE GENOMIC DNA]</scope>
    <source>
        <strain evidence="8 9">Zn</strain>
    </source>
</reference>
<dbReference type="OrthoDB" id="441446at2759"/>
<keyword evidence="3" id="KW-0479">Metal-binding</keyword>
<keyword evidence="9" id="KW-1185">Reference proteome</keyword>
<keyword evidence="4" id="KW-0255">Endonuclease</keyword>
<dbReference type="Gene3D" id="1.10.575.10">
    <property type="entry name" value="P1 Nuclease"/>
    <property type="match status" value="1"/>
</dbReference>
<evidence type="ECO:0000256" key="6">
    <source>
        <dbReference type="ARBA" id="ARBA00023157"/>
    </source>
</evidence>
<organism evidence="8 9">
    <name type="scientific">Oidiodendron maius (strain Zn)</name>
    <dbReference type="NCBI Taxonomy" id="913774"/>
    <lineage>
        <taxon>Eukaryota</taxon>
        <taxon>Fungi</taxon>
        <taxon>Dikarya</taxon>
        <taxon>Ascomycota</taxon>
        <taxon>Pezizomycotina</taxon>
        <taxon>Leotiomycetes</taxon>
        <taxon>Leotiomycetes incertae sedis</taxon>
        <taxon>Myxotrichaceae</taxon>
        <taxon>Oidiodendron</taxon>
    </lineage>
</organism>
<dbReference type="AlphaFoldDB" id="A0A0C3HAI9"/>
<evidence type="ECO:0000256" key="2">
    <source>
        <dbReference type="ARBA" id="ARBA00022722"/>
    </source>
</evidence>
<dbReference type="Pfam" id="PF02265">
    <property type="entry name" value="S1-P1_nuclease"/>
    <property type="match status" value="1"/>
</dbReference>
<dbReference type="GO" id="GO:0004519">
    <property type="term" value="F:endonuclease activity"/>
    <property type="evidence" value="ECO:0007669"/>
    <property type="project" value="UniProtKB-KW"/>
</dbReference>
<name>A0A0C3HAI9_OIDMZ</name>
<keyword evidence="7" id="KW-0325">Glycoprotein</keyword>
<dbReference type="GO" id="GO:0016788">
    <property type="term" value="F:hydrolase activity, acting on ester bonds"/>
    <property type="evidence" value="ECO:0007669"/>
    <property type="project" value="InterPro"/>
</dbReference>
<dbReference type="GO" id="GO:0006308">
    <property type="term" value="P:DNA catabolic process"/>
    <property type="evidence" value="ECO:0007669"/>
    <property type="project" value="InterPro"/>
</dbReference>
<reference evidence="9" key="2">
    <citation type="submission" date="2015-01" db="EMBL/GenBank/DDBJ databases">
        <title>Evolutionary Origins and Diversification of the Mycorrhizal Mutualists.</title>
        <authorList>
            <consortium name="DOE Joint Genome Institute"/>
            <consortium name="Mycorrhizal Genomics Consortium"/>
            <person name="Kohler A."/>
            <person name="Kuo A."/>
            <person name="Nagy L.G."/>
            <person name="Floudas D."/>
            <person name="Copeland A."/>
            <person name="Barry K.W."/>
            <person name="Cichocki N."/>
            <person name="Veneault-Fourrey C."/>
            <person name="LaButti K."/>
            <person name="Lindquist E.A."/>
            <person name="Lipzen A."/>
            <person name="Lundell T."/>
            <person name="Morin E."/>
            <person name="Murat C."/>
            <person name="Riley R."/>
            <person name="Ohm R."/>
            <person name="Sun H."/>
            <person name="Tunlid A."/>
            <person name="Henrissat B."/>
            <person name="Grigoriev I.V."/>
            <person name="Hibbett D.S."/>
            <person name="Martin F."/>
        </authorList>
    </citation>
    <scope>NUCLEOTIDE SEQUENCE [LARGE SCALE GENOMIC DNA]</scope>
    <source>
        <strain evidence="9">Zn</strain>
    </source>
</reference>
<evidence type="ECO:0000313" key="8">
    <source>
        <dbReference type="EMBL" id="KIN00240.1"/>
    </source>
</evidence>
<dbReference type="GO" id="GO:0046872">
    <property type="term" value="F:metal ion binding"/>
    <property type="evidence" value="ECO:0007669"/>
    <property type="project" value="UniProtKB-KW"/>
</dbReference>
<dbReference type="InterPro" id="IPR003154">
    <property type="entry name" value="S1/P1nuclease"/>
</dbReference>
<dbReference type="InParanoid" id="A0A0C3HAI9"/>
<evidence type="ECO:0000256" key="4">
    <source>
        <dbReference type="ARBA" id="ARBA00022759"/>
    </source>
</evidence>
<keyword evidence="6" id="KW-1015">Disulfide bond</keyword>
<keyword evidence="2" id="KW-0540">Nuclease</keyword>
<accession>A0A0C3HAI9</accession>
<dbReference type="GO" id="GO:0003676">
    <property type="term" value="F:nucleic acid binding"/>
    <property type="evidence" value="ECO:0007669"/>
    <property type="project" value="InterPro"/>
</dbReference>
<dbReference type="EMBL" id="KN832877">
    <property type="protein sequence ID" value="KIN00240.1"/>
    <property type="molecule type" value="Genomic_DNA"/>
</dbReference>
<evidence type="ECO:0000256" key="3">
    <source>
        <dbReference type="ARBA" id="ARBA00022723"/>
    </source>
</evidence>
<protein>
    <submittedName>
        <fullName evidence="8">Uncharacterized protein</fullName>
    </submittedName>
</protein>
<dbReference type="SUPFAM" id="SSF48537">
    <property type="entry name" value="Phospholipase C/P1 nuclease"/>
    <property type="match status" value="1"/>
</dbReference>
<evidence type="ECO:0000313" key="9">
    <source>
        <dbReference type="Proteomes" id="UP000054321"/>
    </source>
</evidence>
<proteinExistence type="inferred from homology"/>
<dbReference type="STRING" id="913774.A0A0C3HAI9"/>
<keyword evidence="5" id="KW-0378">Hydrolase</keyword>
<evidence type="ECO:0000256" key="7">
    <source>
        <dbReference type="ARBA" id="ARBA00023180"/>
    </source>
</evidence>
<evidence type="ECO:0000256" key="5">
    <source>
        <dbReference type="ARBA" id="ARBA00022801"/>
    </source>
</evidence>